<protein>
    <submittedName>
        <fullName evidence="1">Sigma-70 family RNA polymerase sigma factor</fullName>
    </submittedName>
</protein>
<dbReference type="Proteomes" id="UP000232229">
    <property type="component" value="Chromosome"/>
</dbReference>
<proteinExistence type="predicted"/>
<evidence type="ECO:0000313" key="1">
    <source>
        <dbReference type="EMBL" id="ASZ09035.1"/>
    </source>
</evidence>
<keyword evidence="2" id="KW-1185">Reference proteome</keyword>
<dbReference type="SUPFAM" id="SSF88659">
    <property type="entry name" value="Sigma3 and sigma4 domains of RNA polymerase sigma factors"/>
    <property type="match status" value="1"/>
</dbReference>
<dbReference type="STRING" id="1336232.GCA_000518825_00229"/>
<organism evidence="1 2">
    <name type="scientific">Mesoplasma chauliocola</name>
    <dbReference type="NCBI Taxonomy" id="216427"/>
    <lineage>
        <taxon>Bacteria</taxon>
        <taxon>Bacillati</taxon>
        <taxon>Mycoplasmatota</taxon>
        <taxon>Mollicutes</taxon>
        <taxon>Entomoplasmatales</taxon>
        <taxon>Entomoplasmataceae</taxon>
        <taxon>Mesoplasma</taxon>
    </lineage>
</organism>
<dbReference type="RefSeq" id="WP_027875319.1">
    <property type="nucleotide sequence ID" value="NZ_CP023173.1"/>
</dbReference>
<accession>A0A249SMY2</accession>
<dbReference type="EMBL" id="CP023173">
    <property type="protein sequence ID" value="ASZ09035.1"/>
    <property type="molecule type" value="Genomic_DNA"/>
</dbReference>
<reference evidence="1 2" key="1">
    <citation type="submission" date="2017-08" db="EMBL/GenBank/DDBJ databases">
        <title>Complete Genome Sequence of Mesoplasma chauliocola.</title>
        <authorList>
            <person name="Knight T.F.Jr."/>
            <person name="Citino T."/>
        </authorList>
    </citation>
    <scope>NUCLEOTIDE SEQUENCE [LARGE SCALE GENOMIC DNA]</scope>
    <source>
        <strain evidence="1 2">CHPA-2</strain>
    </source>
</reference>
<sequence>MKKSVRDKLSVEEKYILFNSYKPRIYFAIKKAYDKFDSIPLELEDFEYYAWEAYLDILDKYYDRKMRKSFESCLIDAVYWKAMNICAKYVTNKYKIVNQCMRKSIYTDENYKSYIESTFTSENYYYDEIGWCQLFEQYFSQNKDKLQKQVFTLYLYGLSFVEIAEELKISAARARNNFYKVLPEIRQVVSKQAILD</sequence>
<gene>
    <name evidence="1" type="ORF">CK556_01520</name>
</gene>
<dbReference type="KEGG" id="mchc:CK556_01520"/>
<dbReference type="InterPro" id="IPR013324">
    <property type="entry name" value="RNA_pol_sigma_r3/r4-like"/>
</dbReference>
<dbReference type="AlphaFoldDB" id="A0A249SMY2"/>
<name>A0A249SMY2_9MOLU</name>
<evidence type="ECO:0000313" key="2">
    <source>
        <dbReference type="Proteomes" id="UP000232229"/>
    </source>
</evidence>